<gene>
    <name evidence="4" type="ORF">D6D19_01067</name>
</gene>
<dbReference type="InterPro" id="IPR050130">
    <property type="entry name" value="ClpA_ClpB"/>
</dbReference>
<evidence type="ECO:0000313" key="4">
    <source>
        <dbReference type="EMBL" id="THW79597.1"/>
    </source>
</evidence>
<dbReference type="InterPro" id="IPR027417">
    <property type="entry name" value="P-loop_NTPase"/>
</dbReference>
<evidence type="ECO:0000256" key="2">
    <source>
        <dbReference type="ARBA" id="ARBA00022840"/>
    </source>
</evidence>
<organism evidence="4 5">
    <name type="scientific">Aureobasidium pullulans</name>
    <name type="common">Black yeast</name>
    <name type="synonym">Pullularia pullulans</name>
    <dbReference type="NCBI Taxonomy" id="5580"/>
    <lineage>
        <taxon>Eukaryota</taxon>
        <taxon>Fungi</taxon>
        <taxon>Dikarya</taxon>
        <taxon>Ascomycota</taxon>
        <taxon>Pezizomycotina</taxon>
        <taxon>Dothideomycetes</taxon>
        <taxon>Dothideomycetidae</taxon>
        <taxon>Dothideales</taxon>
        <taxon>Saccotheciaceae</taxon>
        <taxon>Aureobasidium</taxon>
    </lineage>
</organism>
<keyword evidence="2" id="KW-0067">ATP-binding</keyword>
<accession>A0A4V4ISZ3</accession>
<dbReference type="GO" id="GO:0034605">
    <property type="term" value="P:cellular response to heat"/>
    <property type="evidence" value="ECO:0007669"/>
    <property type="project" value="TreeGrafter"/>
</dbReference>
<dbReference type="Pfam" id="PF07724">
    <property type="entry name" value="AAA_2"/>
    <property type="match status" value="1"/>
</dbReference>
<sequence length="301" mass="33308">MTLSFAGLSGHGKTELATSLGSLLGTDICNVDMSKTHTVMSLFGAAAGYQRSSGGSPLNNYLASHGGQRCVIFLDEFDKTKQEVRESLLTILDTGIGMDLRSNTVLDVTKSIWVLASNKGDDLISKFYDKNLKGKSDSEKRHVSIKPLQHDLYKLFIEAYTPAVTGRISSFLPFFPFSRDEAAVINHKFLRTLGDDVVLPIDLHSRPPRPVGHVHLSLLRDGDLCKFLAEDYIRELGARPIQNRVDGFADDLFMLYKDSKEEITEATNSGPHIKYTLQLHPVADTFEAAIREDGTTFIPSD</sequence>
<dbReference type="InterPro" id="IPR003959">
    <property type="entry name" value="ATPase_AAA_core"/>
</dbReference>
<dbReference type="PRINTS" id="PR00300">
    <property type="entry name" value="CLPPROTEASEA"/>
</dbReference>
<keyword evidence="4" id="KW-0378">Hydrolase</keyword>
<reference evidence="4 5" key="1">
    <citation type="submission" date="2018-10" db="EMBL/GenBank/DDBJ databases">
        <title>Fifty Aureobasidium pullulans genomes reveal a recombining polyextremotolerant generalist.</title>
        <authorList>
            <person name="Gostincar C."/>
            <person name="Turk M."/>
            <person name="Zajc J."/>
            <person name="Gunde-Cimerman N."/>
        </authorList>
    </citation>
    <scope>NUCLEOTIDE SEQUENCE [LARGE SCALE GENOMIC DNA]</scope>
    <source>
        <strain evidence="4 5">EXF-10659</strain>
    </source>
</reference>
<dbReference type="Proteomes" id="UP000308802">
    <property type="component" value="Unassembled WGS sequence"/>
</dbReference>
<dbReference type="GO" id="GO:0005524">
    <property type="term" value="F:ATP binding"/>
    <property type="evidence" value="ECO:0007669"/>
    <property type="project" value="UniProtKB-KW"/>
</dbReference>
<dbReference type="PANTHER" id="PTHR11638:SF18">
    <property type="entry name" value="HEAT SHOCK PROTEIN 104"/>
    <property type="match status" value="1"/>
</dbReference>
<proteinExistence type="predicted"/>
<dbReference type="GO" id="GO:0016887">
    <property type="term" value="F:ATP hydrolysis activity"/>
    <property type="evidence" value="ECO:0007669"/>
    <property type="project" value="InterPro"/>
</dbReference>
<evidence type="ECO:0000313" key="5">
    <source>
        <dbReference type="Proteomes" id="UP000308802"/>
    </source>
</evidence>
<comment type="caution">
    <text evidence="4">The sequence shown here is derived from an EMBL/GenBank/DDBJ whole genome shotgun (WGS) entry which is preliminary data.</text>
</comment>
<dbReference type="PANTHER" id="PTHR11638">
    <property type="entry name" value="ATP-DEPENDENT CLP PROTEASE"/>
    <property type="match status" value="1"/>
</dbReference>
<dbReference type="SUPFAM" id="SSF52540">
    <property type="entry name" value="P-loop containing nucleoside triphosphate hydrolases"/>
    <property type="match status" value="1"/>
</dbReference>
<dbReference type="InterPro" id="IPR001270">
    <property type="entry name" value="ClpA/B"/>
</dbReference>
<evidence type="ECO:0000256" key="1">
    <source>
        <dbReference type="ARBA" id="ARBA00022741"/>
    </source>
</evidence>
<protein>
    <submittedName>
        <fullName evidence="4">P-loop containing nucleoside triphosphate hydrolase protein</fullName>
    </submittedName>
</protein>
<dbReference type="EMBL" id="QZAO01000015">
    <property type="protein sequence ID" value="THW79597.1"/>
    <property type="molecule type" value="Genomic_DNA"/>
</dbReference>
<evidence type="ECO:0000259" key="3">
    <source>
        <dbReference type="Pfam" id="PF07724"/>
    </source>
</evidence>
<dbReference type="GO" id="GO:0005737">
    <property type="term" value="C:cytoplasm"/>
    <property type="evidence" value="ECO:0007669"/>
    <property type="project" value="TreeGrafter"/>
</dbReference>
<name>A0A4V4ISZ3_AURPU</name>
<keyword evidence="1" id="KW-0547">Nucleotide-binding</keyword>
<feature type="domain" description="ATPase AAA-type core" evidence="3">
    <location>
        <begin position="3"/>
        <end position="139"/>
    </location>
</feature>
<dbReference type="Gene3D" id="3.40.50.300">
    <property type="entry name" value="P-loop containing nucleotide triphosphate hydrolases"/>
    <property type="match status" value="1"/>
</dbReference>
<dbReference type="AlphaFoldDB" id="A0A4V4ISZ3"/>